<dbReference type="AlphaFoldDB" id="A0A4U3M780"/>
<evidence type="ECO:0008006" key="4">
    <source>
        <dbReference type="Google" id="ProtNLM"/>
    </source>
</evidence>
<reference evidence="2 3" key="1">
    <citation type="submission" date="2019-04" db="EMBL/GenBank/DDBJ databases">
        <title>Herbidospora sp. NEAU-GS14.nov., a novel actinomycete isolated from soil.</title>
        <authorList>
            <person name="Han L."/>
        </authorList>
    </citation>
    <scope>NUCLEOTIDE SEQUENCE [LARGE SCALE GENOMIC DNA]</scope>
    <source>
        <strain evidence="2 3">NEAU-GS14</strain>
    </source>
</reference>
<comment type="caution">
    <text evidence="2">The sequence shown here is derived from an EMBL/GenBank/DDBJ whole genome shotgun (WGS) entry which is preliminary data.</text>
</comment>
<feature type="compositionally biased region" description="Basic and acidic residues" evidence="1">
    <location>
        <begin position="1"/>
        <end position="16"/>
    </location>
</feature>
<dbReference type="Proteomes" id="UP000308705">
    <property type="component" value="Unassembled WGS sequence"/>
</dbReference>
<feature type="region of interest" description="Disordered" evidence="1">
    <location>
        <begin position="1"/>
        <end position="86"/>
    </location>
</feature>
<feature type="compositionally biased region" description="Polar residues" evidence="1">
    <location>
        <begin position="57"/>
        <end position="67"/>
    </location>
</feature>
<organism evidence="2 3">
    <name type="scientific">Herbidospora galbida</name>
    <dbReference type="NCBI Taxonomy" id="2575442"/>
    <lineage>
        <taxon>Bacteria</taxon>
        <taxon>Bacillati</taxon>
        <taxon>Actinomycetota</taxon>
        <taxon>Actinomycetes</taxon>
        <taxon>Streptosporangiales</taxon>
        <taxon>Streptosporangiaceae</taxon>
        <taxon>Herbidospora</taxon>
    </lineage>
</organism>
<evidence type="ECO:0000313" key="3">
    <source>
        <dbReference type="Proteomes" id="UP000308705"/>
    </source>
</evidence>
<accession>A0A4U3M780</accession>
<evidence type="ECO:0000313" key="2">
    <source>
        <dbReference type="EMBL" id="TKK84671.1"/>
    </source>
</evidence>
<evidence type="ECO:0000256" key="1">
    <source>
        <dbReference type="SAM" id="MobiDB-lite"/>
    </source>
</evidence>
<dbReference type="RefSeq" id="WP_137250255.1">
    <property type="nucleotide sequence ID" value="NZ_SZQA01000033.1"/>
</dbReference>
<sequence length="299" mass="33915">MTRTIARRERPVNPETREDEEFEDDFAAPTTRRLSVVPDEEDAVEDEIPQRRPSGRATRTNSSNTLLSRHRTDGGGLKAVSEGVGNSGGRDFDAERITLGPEEQVIAFLESDCFVAFRQHFLQEKEGRKSYVCLTAEDECPLCAYEESKPLPEGRKYHPRPAFKAFFNVALLTPGGEPEVKRLEIGQKLFDIILSWSEQSRTSPINKNRDGVPVLYWAVSRHVKKVGGRDDYTFNLSPVSRDALADFDDEQVYEEITAEQYAELLENLYDESCVTVDDHDTLQEIVDELTSPRARRRAA</sequence>
<keyword evidence="3" id="KW-1185">Reference proteome</keyword>
<feature type="compositionally biased region" description="Acidic residues" evidence="1">
    <location>
        <begin position="17"/>
        <end position="26"/>
    </location>
</feature>
<protein>
    <recommendedName>
        <fullName evidence="4">Bacteriophage T4 Gp32 single-stranded DNA-binding domain-containing protein</fullName>
    </recommendedName>
</protein>
<gene>
    <name evidence="2" type="ORF">FDA94_29090</name>
</gene>
<name>A0A4U3M780_9ACTN</name>
<feature type="compositionally biased region" description="Acidic residues" evidence="1">
    <location>
        <begin position="38"/>
        <end position="47"/>
    </location>
</feature>
<dbReference type="EMBL" id="SZQA01000033">
    <property type="protein sequence ID" value="TKK84671.1"/>
    <property type="molecule type" value="Genomic_DNA"/>
</dbReference>
<proteinExistence type="predicted"/>